<keyword evidence="2" id="KW-0175">Coiled coil</keyword>
<name>A0A1X6X320_9MICO</name>
<reference evidence="4 5" key="1">
    <citation type="submission" date="2017-02" db="EMBL/GenBank/DDBJ databases">
        <authorList>
            <person name="Peterson S.W."/>
        </authorList>
    </citation>
    <scope>NUCLEOTIDE SEQUENCE [LARGE SCALE GENOMIC DNA]</scope>
    <source>
        <strain evidence="4 5">CIP104813</strain>
    </source>
</reference>
<dbReference type="Pfam" id="PF04012">
    <property type="entry name" value="PspA_IM30"/>
    <property type="match status" value="1"/>
</dbReference>
<accession>A0A1X6X320</accession>
<dbReference type="AlphaFoldDB" id="A0A1X6X320"/>
<organism evidence="4 5">
    <name type="scientific">Brachybacterium nesterenkovii</name>
    <dbReference type="NCBI Taxonomy" id="47847"/>
    <lineage>
        <taxon>Bacteria</taxon>
        <taxon>Bacillati</taxon>
        <taxon>Actinomycetota</taxon>
        <taxon>Actinomycetes</taxon>
        <taxon>Micrococcales</taxon>
        <taxon>Dermabacteraceae</taxon>
        <taxon>Brachybacterium</taxon>
    </lineage>
</organism>
<sequence length="280" mass="30736">MPAKQSILGRIAQLTRANINALLDQAEDPEKMLDQMIRDYTESIREAETAVSQTIGNLRLMERDQEEDRNAAADWERKALAASQRADQLRAEGNAAEADRFDSLARVAIERQMSAEEEIASVQPTIDAQNQVVGQLRTGLDSMKGKLNELRSKRDSLVARSRAAEAQNRMSDAVGAIDVLDPTSELSRFEEKVRREEARVIGRQELAANSIDQQFESLEVQARRLDVDDRLAALKKGAGAGQISGAPAREGIEAPRSGAEPVDAELEESIESAPESGRES</sequence>
<dbReference type="Proteomes" id="UP000195981">
    <property type="component" value="Unassembled WGS sequence"/>
</dbReference>
<dbReference type="InterPro" id="IPR007157">
    <property type="entry name" value="PspA_VIPP1"/>
</dbReference>
<dbReference type="RefSeq" id="WP_087104512.1">
    <property type="nucleotide sequence ID" value="NZ_FWFG01000081.1"/>
</dbReference>
<dbReference type="PANTHER" id="PTHR31088:SF6">
    <property type="entry name" value="PHAGE SHOCK PROTEIN A"/>
    <property type="match status" value="1"/>
</dbReference>
<comment type="similarity">
    <text evidence="1">Belongs to the PspA/Vipp/IM30 family.</text>
</comment>
<evidence type="ECO:0000313" key="5">
    <source>
        <dbReference type="Proteomes" id="UP000195981"/>
    </source>
</evidence>
<gene>
    <name evidence="4" type="ORF">FM110_09410</name>
</gene>
<proteinExistence type="inferred from homology"/>
<evidence type="ECO:0000256" key="3">
    <source>
        <dbReference type="SAM" id="MobiDB-lite"/>
    </source>
</evidence>
<dbReference type="OrthoDB" id="9779630at2"/>
<dbReference type="EMBL" id="FWFG01000081">
    <property type="protein sequence ID" value="SLM93142.1"/>
    <property type="molecule type" value="Genomic_DNA"/>
</dbReference>
<evidence type="ECO:0000256" key="1">
    <source>
        <dbReference type="ARBA" id="ARBA00043985"/>
    </source>
</evidence>
<dbReference type="PANTHER" id="PTHR31088">
    <property type="entry name" value="MEMBRANE-ASSOCIATED PROTEIN VIPP1, CHLOROPLASTIC"/>
    <property type="match status" value="1"/>
</dbReference>
<feature type="coiled-coil region" evidence="2">
    <location>
        <begin position="58"/>
        <end position="92"/>
    </location>
</feature>
<feature type="coiled-coil region" evidence="2">
    <location>
        <begin position="140"/>
        <end position="167"/>
    </location>
</feature>
<evidence type="ECO:0000256" key="2">
    <source>
        <dbReference type="SAM" id="Coils"/>
    </source>
</evidence>
<feature type="region of interest" description="Disordered" evidence="3">
    <location>
        <begin position="237"/>
        <end position="280"/>
    </location>
</feature>
<evidence type="ECO:0000313" key="4">
    <source>
        <dbReference type="EMBL" id="SLM93142.1"/>
    </source>
</evidence>
<keyword evidence="5" id="KW-1185">Reference proteome</keyword>
<protein>
    <submittedName>
        <fullName evidence="4">Phage shock protein A, PspA</fullName>
    </submittedName>
</protein>